<organism evidence="11 12">
    <name type="scientific">Paenibacillus germinis</name>
    <dbReference type="NCBI Taxonomy" id="2654979"/>
    <lineage>
        <taxon>Bacteria</taxon>
        <taxon>Bacillati</taxon>
        <taxon>Bacillota</taxon>
        <taxon>Bacilli</taxon>
        <taxon>Bacillales</taxon>
        <taxon>Paenibacillaceae</taxon>
        <taxon>Paenibacillus</taxon>
    </lineage>
</organism>
<protein>
    <submittedName>
        <fullName evidence="11">Response regulator</fullName>
    </submittedName>
</protein>
<dbReference type="PROSITE" id="PS01124">
    <property type="entry name" value="HTH_ARAC_FAMILY_2"/>
    <property type="match status" value="1"/>
</dbReference>
<feature type="modified residue" description="4-aspartylphosphate" evidence="8">
    <location>
        <position position="55"/>
    </location>
</feature>
<keyword evidence="6" id="KW-0238">DNA-binding</keyword>
<dbReference type="InterPro" id="IPR009057">
    <property type="entry name" value="Homeodomain-like_sf"/>
</dbReference>
<comment type="subcellular location">
    <subcellularLocation>
        <location evidence="1">Cytoplasm</location>
    </subcellularLocation>
</comment>
<evidence type="ECO:0000256" key="1">
    <source>
        <dbReference type="ARBA" id="ARBA00004496"/>
    </source>
</evidence>
<dbReference type="SUPFAM" id="SSF52172">
    <property type="entry name" value="CheY-like"/>
    <property type="match status" value="1"/>
</dbReference>
<keyword evidence="12" id="KW-1185">Reference proteome</keyword>
<name>A0ABX1Z561_9BACL</name>
<dbReference type="EMBL" id="WHOC01000076">
    <property type="protein sequence ID" value="NOU87106.1"/>
    <property type="molecule type" value="Genomic_DNA"/>
</dbReference>
<keyword evidence="4" id="KW-0902">Two-component regulatory system</keyword>
<sequence>MRKVFFADDEPLIAKGMPSVVDWQQFGLAVTGTAMDGAEAFAKLQEEPVDLLITDIMMPEMNGLDLIRKVKTIHPRTKFIVMSGYEEFQYVKEGITLGIENYILKPINIDELESTIKHIIRDWEREEFSLFRTDEDWKILRNNILQRWSSGEIEGQELRDRAALLGIPMFHAYYQVATLKIVYESDPSSRLHKLDVLAEQCERMAKMRLPKGSEIVSFSDGDENIVVIFALTSSDHQDVSYLVIEDMISWLTQATGYPVWGVSGGAQEDGQSVAKSYGSVKQWFHEHLLQSADQVNLHKLAESVETVPAAAKQEVDIHAFVQILAGDQLERIQPFIETALSAELEDTPTQPSRHPYFNSAIQLMLAAKDREKSQDYAEIFAPLAHIHTLAGLKKHVIRIIEGTIERTANASLQTYSPHVGALLDHVHAHYREELSLKTWGHKVELHPNYLGQLFQTEVGTSFSDYLNQFRIEKATHLLLYTDRKTADIAQDVGYWDTSYFYRQFKKYAGVSPTELRSMYAKK</sequence>
<keyword evidence="7" id="KW-0804">Transcription</keyword>
<comment type="caution">
    <text evidence="11">The sequence shown here is derived from an EMBL/GenBank/DDBJ whole genome shotgun (WGS) entry which is preliminary data.</text>
</comment>
<evidence type="ECO:0000256" key="2">
    <source>
        <dbReference type="ARBA" id="ARBA00022490"/>
    </source>
</evidence>
<evidence type="ECO:0000256" key="6">
    <source>
        <dbReference type="ARBA" id="ARBA00023125"/>
    </source>
</evidence>
<dbReference type="InterPro" id="IPR018060">
    <property type="entry name" value="HTH_AraC"/>
</dbReference>
<evidence type="ECO:0000256" key="3">
    <source>
        <dbReference type="ARBA" id="ARBA00022553"/>
    </source>
</evidence>
<dbReference type="CDD" id="cd17536">
    <property type="entry name" value="REC_YesN-like"/>
    <property type="match status" value="1"/>
</dbReference>
<evidence type="ECO:0000259" key="10">
    <source>
        <dbReference type="PROSITE" id="PS50110"/>
    </source>
</evidence>
<keyword evidence="3 8" id="KW-0597">Phosphoprotein</keyword>
<dbReference type="PANTHER" id="PTHR42713">
    <property type="entry name" value="HISTIDINE KINASE-RELATED"/>
    <property type="match status" value="1"/>
</dbReference>
<evidence type="ECO:0000256" key="8">
    <source>
        <dbReference type="PROSITE-ProRule" id="PRU00169"/>
    </source>
</evidence>
<dbReference type="Pfam" id="PF12833">
    <property type="entry name" value="HTH_18"/>
    <property type="match status" value="1"/>
</dbReference>
<evidence type="ECO:0000313" key="12">
    <source>
        <dbReference type="Proteomes" id="UP000658690"/>
    </source>
</evidence>
<proteinExistence type="predicted"/>
<accession>A0ABX1Z561</accession>
<evidence type="ECO:0000259" key="9">
    <source>
        <dbReference type="PROSITE" id="PS01124"/>
    </source>
</evidence>
<dbReference type="SMART" id="SM00342">
    <property type="entry name" value="HTH_ARAC"/>
    <property type="match status" value="1"/>
</dbReference>
<dbReference type="Gene3D" id="3.40.50.2300">
    <property type="match status" value="1"/>
</dbReference>
<keyword evidence="5" id="KW-0805">Transcription regulation</keyword>
<dbReference type="PROSITE" id="PS50110">
    <property type="entry name" value="RESPONSE_REGULATORY"/>
    <property type="match status" value="1"/>
</dbReference>
<evidence type="ECO:0000313" key="11">
    <source>
        <dbReference type="EMBL" id="NOU87106.1"/>
    </source>
</evidence>
<dbReference type="Pfam" id="PF00072">
    <property type="entry name" value="Response_reg"/>
    <property type="match status" value="1"/>
</dbReference>
<dbReference type="Proteomes" id="UP000658690">
    <property type="component" value="Unassembled WGS sequence"/>
</dbReference>
<reference evidence="11 12" key="1">
    <citation type="submission" date="2019-10" db="EMBL/GenBank/DDBJ databases">
        <title>Description of Paenibacillus choica sp. nov.</title>
        <authorList>
            <person name="Carlier A."/>
            <person name="Qi S."/>
        </authorList>
    </citation>
    <scope>NUCLEOTIDE SEQUENCE [LARGE SCALE GENOMIC DNA]</scope>
    <source>
        <strain evidence="11 12">LMG 31460</strain>
    </source>
</reference>
<dbReference type="RefSeq" id="WP_171690309.1">
    <property type="nucleotide sequence ID" value="NZ_WHOC01000076.1"/>
</dbReference>
<dbReference type="Gene3D" id="1.10.10.60">
    <property type="entry name" value="Homeodomain-like"/>
    <property type="match status" value="2"/>
</dbReference>
<dbReference type="InterPro" id="IPR001789">
    <property type="entry name" value="Sig_transdc_resp-reg_receiver"/>
</dbReference>
<dbReference type="PANTHER" id="PTHR42713:SF3">
    <property type="entry name" value="TRANSCRIPTIONAL REGULATORY PROTEIN HPTR"/>
    <property type="match status" value="1"/>
</dbReference>
<gene>
    <name evidence="11" type="ORF">GC102_15140</name>
</gene>
<dbReference type="SMART" id="SM00448">
    <property type="entry name" value="REC"/>
    <property type="match status" value="1"/>
</dbReference>
<dbReference type="InterPro" id="IPR011006">
    <property type="entry name" value="CheY-like_superfamily"/>
</dbReference>
<dbReference type="SUPFAM" id="SSF46689">
    <property type="entry name" value="Homeodomain-like"/>
    <property type="match status" value="1"/>
</dbReference>
<evidence type="ECO:0000256" key="5">
    <source>
        <dbReference type="ARBA" id="ARBA00023015"/>
    </source>
</evidence>
<evidence type="ECO:0000256" key="4">
    <source>
        <dbReference type="ARBA" id="ARBA00023012"/>
    </source>
</evidence>
<keyword evidence="2" id="KW-0963">Cytoplasm</keyword>
<feature type="domain" description="Response regulatory" evidence="10">
    <location>
        <begin position="3"/>
        <end position="120"/>
    </location>
</feature>
<feature type="domain" description="HTH araC/xylS-type" evidence="9">
    <location>
        <begin position="420"/>
        <end position="518"/>
    </location>
</feature>
<dbReference type="InterPro" id="IPR051552">
    <property type="entry name" value="HptR"/>
</dbReference>
<evidence type="ECO:0000256" key="7">
    <source>
        <dbReference type="ARBA" id="ARBA00023163"/>
    </source>
</evidence>